<sequence>MTEKQEKILNAALELFAEEGYGSTSTSKIAKKAGVSEGLIFRHFTNKEGLLEAISKEGESRLKVLFANIVMESDPQEVINKTFRIASEIAMDSEQSHFWKLQYKLKWETELYDEKKMEPIRNALTTAFEKLGYQNPEQEADILLLLLDGLATRYFLSDNFDMENMIEFLLIKYQE</sequence>
<dbReference type="EMBL" id="CP070608">
    <property type="protein sequence ID" value="QSE97365.1"/>
    <property type="molecule type" value="Genomic_DNA"/>
</dbReference>
<dbReference type="Proteomes" id="UP000662783">
    <property type="component" value="Chromosome"/>
</dbReference>
<dbReference type="InterPro" id="IPR009057">
    <property type="entry name" value="Homeodomain-like_sf"/>
</dbReference>
<dbReference type="PROSITE" id="PS01081">
    <property type="entry name" value="HTH_TETR_1"/>
    <property type="match status" value="1"/>
</dbReference>
<dbReference type="AlphaFoldDB" id="A0A974WG12"/>
<keyword evidence="1 2" id="KW-0238">DNA-binding</keyword>
<dbReference type="Gene3D" id="1.10.357.10">
    <property type="entry name" value="Tetracycline Repressor, domain 2"/>
    <property type="match status" value="1"/>
</dbReference>
<dbReference type="PANTHER" id="PTHR43479">
    <property type="entry name" value="ACREF/ENVCD OPERON REPRESSOR-RELATED"/>
    <property type="match status" value="1"/>
</dbReference>
<evidence type="ECO:0000259" key="3">
    <source>
        <dbReference type="PROSITE" id="PS50977"/>
    </source>
</evidence>
<organism evidence="4 5">
    <name type="scientific">Fulvivirga lutea</name>
    <dbReference type="NCBI Taxonomy" id="2810512"/>
    <lineage>
        <taxon>Bacteria</taxon>
        <taxon>Pseudomonadati</taxon>
        <taxon>Bacteroidota</taxon>
        <taxon>Cytophagia</taxon>
        <taxon>Cytophagales</taxon>
        <taxon>Fulvivirgaceae</taxon>
        <taxon>Fulvivirga</taxon>
    </lineage>
</organism>
<dbReference type="RefSeq" id="WP_205721876.1">
    <property type="nucleotide sequence ID" value="NZ_CP070608.1"/>
</dbReference>
<dbReference type="PROSITE" id="PS50977">
    <property type="entry name" value="HTH_TETR_2"/>
    <property type="match status" value="1"/>
</dbReference>
<reference evidence="4" key="1">
    <citation type="submission" date="2021-02" db="EMBL/GenBank/DDBJ databases">
        <title>Fulvivirga sp. S481 isolated from sea water.</title>
        <authorList>
            <person name="Bae S.S."/>
            <person name="Baek K."/>
        </authorList>
    </citation>
    <scope>NUCLEOTIDE SEQUENCE</scope>
    <source>
        <strain evidence="4">S481</strain>
    </source>
</reference>
<accession>A0A974WG12</accession>
<dbReference type="PANTHER" id="PTHR43479:SF11">
    <property type="entry name" value="ACREF_ENVCD OPERON REPRESSOR-RELATED"/>
    <property type="match status" value="1"/>
</dbReference>
<protein>
    <submittedName>
        <fullName evidence="4">Helix-turn-helix transcriptional regulator</fullName>
    </submittedName>
</protein>
<dbReference type="GO" id="GO:0003677">
    <property type="term" value="F:DNA binding"/>
    <property type="evidence" value="ECO:0007669"/>
    <property type="project" value="UniProtKB-UniRule"/>
</dbReference>
<dbReference type="PRINTS" id="PR00455">
    <property type="entry name" value="HTHTETR"/>
</dbReference>
<dbReference type="InterPro" id="IPR050624">
    <property type="entry name" value="HTH-type_Tx_Regulator"/>
</dbReference>
<evidence type="ECO:0000256" key="1">
    <source>
        <dbReference type="ARBA" id="ARBA00023125"/>
    </source>
</evidence>
<name>A0A974WG12_9BACT</name>
<keyword evidence="5" id="KW-1185">Reference proteome</keyword>
<dbReference type="InterPro" id="IPR001647">
    <property type="entry name" value="HTH_TetR"/>
</dbReference>
<proteinExistence type="predicted"/>
<evidence type="ECO:0000313" key="4">
    <source>
        <dbReference type="EMBL" id="QSE97365.1"/>
    </source>
</evidence>
<feature type="domain" description="HTH tetR-type" evidence="3">
    <location>
        <begin position="2"/>
        <end position="62"/>
    </location>
</feature>
<feature type="DNA-binding region" description="H-T-H motif" evidence="2">
    <location>
        <begin position="25"/>
        <end position="44"/>
    </location>
</feature>
<evidence type="ECO:0000256" key="2">
    <source>
        <dbReference type="PROSITE-ProRule" id="PRU00335"/>
    </source>
</evidence>
<evidence type="ECO:0000313" key="5">
    <source>
        <dbReference type="Proteomes" id="UP000662783"/>
    </source>
</evidence>
<dbReference type="InterPro" id="IPR023772">
    <property type="entry name" value="DNA-bd_HTH_TetR-type_CS"/>
</dbReference>
<gene>
    <name evidence="4" type="ORF">JR347_17550</name>
</gene>
<dbReference type="SUPFAM" id="SSF46689">
    <property type="entry name" value="Homeodomain-like"/>
    <property type="match status" value="1"/>
</dbReference>
<dbReference type="Pfam" id="PF00440">
    <property type="entry name" value="TetR_N"/>
    <property type="match status" value="1"/>
</dbReference>
<dbReference type="KEGG" id="fuv:JR347_17550"/>